<organism evidence="1 2">
    <name type="scientific">Filimonas lacunae</name>
    <dbReference type="NCBI Taxonomy" id="477680"/>
    <lineage>
        <taxon>Bacteria</taxon>
        <taxon>Pseudomonadati</taxon>
        <taxon>Bacteroidota</taxon>
        <taxon>Chitinophagia</taxon>
        <taxon>Chitinophagales</taxon>
        <taxon>Chitinophagaceae</taxon>
        <taxon>Filimonas</taxon>
    </lineage>
</organism>
<protein>
    <submittedName>
        <fullName evidence="1">Uncharacterized protein</fullName>
    </submittedName>
</protein>
<dbReference type="AlphaFoldDB" id="A0A1N7RHR3"/>
<sequence>MKAAPKLSELPLVDLRYSLEKVSLPGHLYEFISYHCYAEVTYVREAWYNPFTVQCRVPKLLITNPEAYEPDETGEYVMLRTEITGEIKQQETIQILPFSVRITGDNVDAVIAEAITLFIATENARHETDFVIGHTFVIKSSHAASGVRLREVLFNR</sequence>
<gene>
    <name evidence="1" type="ORF">SAMN05421788_11832</name>
</gene>
<dbReference type="EMBL" id="FTOR01000018">
    <property type="protein sequence ID" value="SIT34673.1"/>
    <property type="molecule type" value="Genomic_DNA"/>
</dbReference>
<name>A0A1N7RHR3_9BACT</name>
<reference evidence="2" key="1">
    <citation type="submission" date="2017-01" db="EMBL/GenBank/DDBJ databases">
        <authorList>
            <person name="Varghese N."/>
            <person name="Submissions S."/>
        </authorList>
    </citation>
    <scope>NUCLEOTIDE SEQUENCE [LARGE SCALE GENOMIC DNA]</scope>
    <source>
        <strain evidence="2">DSM 21054</strain>
    </source>
</reference>
<evidence type="ECO:0000313" key="1">
    <source>
        <dbReference type="EMBL" id="SIT34673.1"/>
    </source>
</evidence>
<proteinExistence type="predicted"/>
<accession>A0A1N7RHR3</accession>
<dbReference type="RefSeq" id="WP_096510726.1">
    <property type="nucleotide sequence ID" value="NZ_AP017422.1"/>
</dbReference>
<evidence type="ECO:0000313" key="2">
    <source>
        <dbReference type="Proteomes" id="UP000186917"/>
    </source>
</evidence>
<keyword evidence="2" id="KW-1185">Reference proteome</keyword>
<dbReference type="Proteomes" id="UP000186917">
    <property type="component" value="Unassembled WGS sequence"/>
</dbReference>